<keyword evidence="6 10" id="KW-1133">Transmembrane helix</keyword>
<organism evidence="12 13">
    <name type="scientific">Saccoglossus kowalevskii</name>
    <name type="common">Acorn worm</name>
    <dbReference type="NCBI Taxonomy" id="10224"/>
    <lineage>
        <taxon>Eukaryota</taxon>
        <taxon>Metazoa</taxon>
        <taxon>Hemichordata</taxon>
        <taxon>Enteropneusta</taxon>
        <taxon>Harrimaniidae</taxon>
        <taxon>Saccoglossus</taxon>
    </lineage>
</organism>
<dbReference type="Pfam" id="PF01582">
    <property type="entry name" value="TIR"/>
    <property type="match status" value="1"/>
</dbReference>
<name>A0ABM0MZ92_SACKO</name>
<evidence type="ECO:0000313" key="12">
    <source>
        <dbReference type="Proteomes" id="UP000694865"/>
    </source>
</evidence>
<protein>
    <submittedName>
        <fullName evidence="13">Toll-like receptor 3-like</fullName>
    </submittedName>
</protein>
<gene>
    <name evidence="13" type="primary">LOC102808129</name>
</gene>
<evidence type="ECO:0000256" key="8">
    <source>
        <dbReference type="ARBA" id="ARBA00023170"/>
    </source>
</evidence>
<keyword evidence="5" id="KW-0677">Repeat</keyword>
<keyword evidence="2" id="KW-0433">Leucine-rich repeat</keyword>
<accession>A0ABM0MZ92</accession>
<dbReference type="InterPro" id="IPR026906">
    <property type="entry name" value="LRR_5"/>
</dbReference>
<dbReference type="SUPFAM" id="SSF52058">
    <property type="entry name" value="L domain-like"/>
    <property type="match status" value="1"/>
</dbReference>
<evidence type="ECO:0000256" key="2">
    <source>
        <dbReference type="ARBA" id="ARBA00022614"/>
    </source>
</evidence>
<dbReference type="RefSeq" id="XP_006825333.1">
    <property type="nucleotide sequence ID" value="XM_006825270.1"/>
</dbReference>
<keyword evidence="4" id="KW-0732">Signal</keyword>
<evidence type="ECO:0000256" key="6">
    <source>
        <dbReference type="ARBA" id="ARBA00022989"/>
    </source>
</evidence>
<dbReference type="Proteomes" id="UP000694865">
    <property type="component" value="Unplaced"/>
</dbReference>
<evidence type="ECO:0000256" key="3">
    <source>
        <dbReference type="ARBA" id="ARBA00022692"/>
    </source>
</evidence>
<sequence>MQPDAFEGLDKLVALYLGYNFVPGLTTYLQRQWLRSLTALVTIDLRNCNLETLPETAFSNNRKLVNIMLNNNELTAIQDSTFNNMPDLKRVFLHYNGLIKLPDNMFNGSTNITDLSFAYNKLTSISPDVGLHKLFSLKKLHLYGNLFDCGCDLVWFRRWIDTVTDVIHDIGNVNCSNGQNIQQFDTDKLQCAFPVLPVTVASTITFLILSVAIIFMVLNRWRIRYGIFLCKLRIGGYQPINVDELDYQFDAFISHSSKDEDWVYDTIQAKLENPPYNYKLCLDFRDFMVGDHISDNIFRSIERSRKTVFIVTNSFVESEWCYFELEMVLF</sequence>
<dbReference type="InterPro" id="IPR035897">
    <property type="entry name" value="Toll_tir_struct_dom_sf"/>
</dbReference>
<evidence type="ECO:0000256" key="1">
    <source>
        <dbReference type="ARBA" id="ARBA00004167"/>
    </source>
</evidence>
<dbReference type="InterPro" id="IPR032675">
    <property type="entry name" value="LRR_dom_sf"/>
</dbReference>
<dbReference type="Gene3D" id="3.40.50.10140">
    <property type="entry name" value="Toll/interleukin-1 receptor homology (TIR) domain"/>
    <property type="match status" value="1"/>
</dbReference>
<keyword evidence="7 10" id="KW-0472">Membrane</keyword>
<comment type="subcellular location">
    <subcellularLocation>
        <location evidence="1">Membrane</location>
        <topology evidence="1">Single-pass membrane protein</topology>
    </subcellularLocation>
</comment>
<proteinExistence type="predicted"/>
<dbReference type="SMART" id="SM00369">
    <property type="entry name" value="LRR_TYP"/>
    <property type="match status" value="4"/>
</dbReference>
<dbReference type="Gene3D" id="3.80.10.10">
    <property type="entry name" value="Ribonuclease Inhibitor"/>
    <property type="match status" value="1"/>
</dbReference>
<evidence type="ECO:0000256" key="7">
    <source>
        <dbReference type="ARBA" id="ARBA00023136"/>
    </source>
</evidence>
<feature type="domain" description="TIR" evidence="11">
    <location>
        <begin position="247"/>
        <end position="330"/>
    </location>
</feature>
<evidence type="ECO:0000256" key="4">
    <source>
        <dbReference type="ARBA" id="ARBA00022729"/>
    </source>
</evidence>
<dbReference type="Pfam" id="PF13306">
    <property type="entry name" value="LRR_5"/>
    <property type="match status" value="1"/>
</dbReference>
<dbReference type="InterPro" id="IPR000157">
    <property type="entry name" value="TIR_dom"/>
</dbReference>
<evidence type="ECO:0000256" key="9">
    <source>
        <dbReference type="ARBA" id="ARBA00023180"/>
    </source>
</evidence>
<dbReference type="PANTHER" id="PTHR24365:SF530">
    <property type="entry name" value="MSTPROX-RELATED"/>
    <property type="match status" value="1"/>
</dbReference>
<keyword evidence="3 10" id="KW-0812">Transmembrane</keyword>
<dbReference type="InterPro" id="IPR003591">
    <property type="entry name" value="Leu-rich_rpt_typical-subtyp"/>
</dbReference>
<dbReference type="GeneID" id="102808129"/>
<keyword evidence="12" id="KW-1185">Reference proteome</keyword>
<evidence type="ECO:0000256" key="5">
    <source>
        <dbReference type="ARBA" id="ARBA00022737"/>
    </source>
</evidence>
<keyword evidence="9" id="KW-0325">Glycoprotein</keyword>
<feature type="transmembrane region" description="Helical" evidence="10">
    <location>
        <begin position="195"/>
        <end position="218"/>
    </location>
</feature>
<dbReference type="SUPFAM" id="SSF52200">
    <property type="entry name" value="Toll/Interleukin receptor TIR domain"/>
    <property type="match status" value="1"/>
</dbReference>
<reference evidence="13" key="1">
    <citation type="submission" date="2025-08" db="UniProtKB">
        <authorList>
            <consortium name="RefSeq"/>
        </authorList>
    </citation>
    <scope>IDENTIFICATION</scope>
    <source>
        <tissue evidence="13">Testes</tissue>
    </source>
</reference>
<keyword evidence="8" id="KW-0675">Receptor</keyword>
<dbReference type="PROSITE" id="PS50104">
    <property type="entry name" value="TIR"/>
    <property type="match status" value="1"/>
</dbReference>
<evidence type="ECO:0000259" key="11">
    <source>
        <dbReference type="PROSITE" id="PS50104"/>
    </source>
</evidence>
<evidence type="ECO:0000256" key="10">
    <source>
        <dbReference type="SAM" id="Phobius"/>
    </source>
</evidence>
<evidence type="ECO:0000313" key="13">
    <source>
        <dbReference type="RefSeq" id="XP_006825333.1"/>
    </source>
</evidence>
<dbReference type="PANTHER" id="PTHR24365">
    <property type="entry name" value="TOLL-LIKE RECEPTOR"/>
    <property type="match status" value="1"/>
</dbReference>